<feature type="compositionally biased region" description="Polar residues" evidence="10">
    <location>
        <begin position="451"/>
        <end position="477"/>
    </location>
</feature>
<dbReference type="SUPFAM" id="SSF48403">
    <property type="entry name" value="Ankyrin repeat"/>
    <property type="match status" value="1"/>
</dbReference>
<dbReference type="SUPFAM" id="SSF50044">
    <property type="entry name" value="SH3-domain"/>
    <property type="match status" value="1"/>
</dbReference>
<dbReference type="InterPro" id="IPR029071">
    <property type="entry name" value="Ubiquitin-like_domsf"/>
</dbReference>
<dbReference type="InterPro" id="IPR001452">
    <property type="entry name" value="SH3_domain"/>
</dbReference>
<feature type="compositionally biased region" description="Low complexity" evidence="10">
    <location>
        <begin position="313"/>
        <end position="334"/>
    </location>
</feature>
<evidence type="ECO:0000256" key="2">
    <source>
        <dbReference type="ARBA" id="ARBA00022443"/>
    </source>
</evidence>
<dbReference type="PANTHER" id="PTHR24131:SF10">
    <property type="entry name" value="ANKYRIN-REPEAT, SH3-DOMAIN, AND PROLINE-RICH-REGION CONTAINING PROTEIN, ISOFORM B"/>
    <property type="match status" value="1"/>
</dbReference>
<feature type="region of interest" description="Disordered" evidence="10">
    <location>
        <begin position="906"/>
        <end position="966"/>
    </location>
</feature>
<dbReference type="CDD" id="cd11807">
    <property type="entry name" value="SH3_ASPP"/>
    <property type="match status" value="1"/>
</dbReference>
<keyword evidence="9" id="KW-0175">Coiled coil</keyword>
<reference evidence="13 14" key="1">
    <citation type="submission" date="2024-11" db="EMBL/GenBank/DDBJ databases">
        <title>Chromosome-level genome assembly of the freshwater bivalve Anodonta woodiana.</title>
        <authorList>
            <person name="Chen X."/>
        </authorList>
    </citation>
    <scope>NUCLEOTIDE SEQUENCE [LARGE SCALE GENOMIC DNA]</scope>
    <source>
        <strain evidence="13">MN2024</strain>
        <tissue evidence="13">Gills</tissue>
    </source>
</reference>
<dbReference type="GO" id="GO:0005634">
    <property type="term" value="C:nucleus"/>
    <property type="evidence" value="ECO:0007669"/>
    <property type="project" value="UniProtKB-SubCell"/>
</dbReference>
<accession>A0ABD3WKP8</accession>
<feature type="compositionally biased region" description="Low complexity" evidence="10">
    <location>
        <begin position="908"/>
        <end position="934"/>
    </location>
</feature>
<dbReference type="InterPro" id="IPR036028">
    <property type="entry name" value="SH3-like_dom_sf"/>
</dbReference>
<feature type="compositionally biased region" description="Polar residues" evidence="10">
    <location>
        <begin position="604"/>
        <end position="618"/>
    </location>
</feature>
<evidence type="ECO:0000313" key="13">
    <source>
        <dbReference type="EMBL" id="KAL3874547.1"/>
    </source>
</evidence>
<keyword evidence="14" id="KW-1185">Reference proteome</keyword>
<evidence type="ECO:0000256" key="10">
    <source>
        <dbReference type="SAM" id="MobiDB-lite"/>
    </source>
</evidence>
<keyword evidence="5 7" id="KW-0040">ANK repeat</keyword>
<evidence type="ECO:0000259" key="11">
    <source>
        <dbReference type="PROSITE" id="PS50002"/>
    </source>
</evidence>
<protein>
    <recommendedName>
        <fullName evidence="15">Apoptosis-stimulating of p53 protein 2</fullName>
    </recommendedName>
</protein>
<dbReference type="CDD" id="cd16125">
    <property type="entry name" value="RA_ASPP1_2"/>
    <property type="match status" value="1"/>
</dbReference>
<evidence type="ECO:0000256" key="6">
    <source>
        <dbReference type="ARBA" id="ARBA00023242"/>
    </source>
</evidence>
<dbReference type="PROSITE" id="PS50002">
    <property type="entry name" value="SH3"/>
    <property type="match status" value="1"/>
</dbReference>
<evidence type="ECO:0000256" key="7">
    <source>
        <dbReference type="PROSITE-ProRule" id="PRU00023"/>
    </source>
</evidence>
<proteinExistence type="predicted"/>
<feature type="region of interest" description="Disordered" evidence="10">
    <location>
        <begin position="743"/>
        <end position="843"/>
    </location>
</feature>
<dbReference type="Gene3D" id="1.25.40.20">
    <property type="entry name" value="Ankyrin repeat-containing domain"/>
    <property type="match status" value="1"/>
</dbReference>
<keyword evidence="6" id="KW-0539">Nucleus</keyword>
<comment type="subcellular location">
    <subcellularLocation>
        <location evidence="1">Nucleus</location>
    </subcellularLocation>
</comment>
<dbReference type="PROSITE" id="PS50200">
    <property type="entry name" value="RA"/>
    <property type="match status" value="1"/>
</dbReference>
<evidence type="ECO:0000256" key="8">
    <source>
        <dbReference type="PROSITE-ProRule" id="PRU00192"/>
    </source>
</evidence>
<dbReference type="Gene3D" id="3.10.20.90">
    <property type="entry name" value="Phosphatidylinositol 3-kinase Catalytic Subunit, Chain A, domain 1"/>
    <property type="match status" value="1"/>
</dbReference>
<name>A0ABD3WKP8_SINWO</name>
<evidence type="ECO:0000256" key="3">
    <source>
        <dbReference type="ARBA" id="ARBA00022703"/>
    </source>
</evidence>
<dbReference type="InterPro" id="IPR047163">
    <property type="entry name" value="ASPP1/2"/>
</dbReference>
<dbReference type="PROSITE" id="PS50088">
    <property type="entry name" value="ANK_REPEAT"/>
    <property type="match status" value="2"/>
</dbReference>
<feature type="compositionally biased region" description="Basic and acidic residues" evidence="10">
    <location>
        <begin position="384"/>
        <end position="399"/>
    </location>
</feature>
<evidence type="ECO:0000256" key="4">
    <source>
        <dbReference type="ARBA" id="ARBA00022737"/>
    </source>
</evidence>
<organism evidence="13 14">
    <name type="scientific">Sinanodonta woodiana</name>
    <name type="common">Chinese pond mussel</name>
    <name type="synonym">Anodonta woodiana</name>
    <dbReference type="NCBI Taxonomy" id="1069815"/>
    <lineage>
        <taxon>Eukaryota</taxon>
        <taxon>Metazoa</taxon>
        <taxon>Spiralia</taxon>
        <taxon>Lophotrochozoa</taxon>
        <taxon>Mollusca</taxon>
        <taxon>Bivalvia</taxon>
        <taxon>Autobranchia</taxon>
        <taxon>Heteroconchia</taxon>
        <taxon>Palaeoheterodonta</taxon>
        <taxon>Unionida</taxon>
        <taxon>Unionoidea</taxon>
        <taxon>Unionidae</taxon>
        <taxon>Unioninae</taxon>
        <taxon>Sinanodonta</taxon>
    </lineage>
</organism>
<evidence type="ECO:0000256" key="1">
    <source>
        <dbReference type="ARBA" id="ARBA00004123"/>
    </source>
</evidence>
<evidence type="ECO:0000256" key="9">
    <source>
        <dbReference type="SAM" id="Coils"/>
    </source>
</evidence>
<evidence type="ECO:0000259" key="12">
    <source>
        <dbReference type="PROSITE" id="PS50200"/>
    </source>
</evidence>
<dbReference type="SMART" id="SM00248">
    <property type="entry name" value="ANK"/>
    <property type="match status" value="2"/>
</dbReference>
<dbReference type="Pfam" id="PF12796">
    <property type="entry name" value="Ank_2"/>
    <property type="match status" value="1"/>
</dbReference>
<evidence type="ECO:0000313" key="14">
    <source>
        <dbReference type="Proteomes" id="UP001634394"/>
    </source>
</evidence>
<dbReference type="InterPro" id="IPR036770">
    <property type="entry name" value="Ankyrin_rpt-contain_sf"/>
</dbReference>
<dbReference type="Pfam" id="PF00018">
    <property type="entry name" value="SH3_1"/>
    <property type="match status" value="1"/>
</dbReference>
<dbReference type="Pfam" id="PF21712">
    <property type="entry name" value="RASSF8-10_RA"/>
    <property type="match status" value="1"/>
</dbReference>
<keyword evidence="2 8" id="KW-0728">SH3 domain</keyword>
<feature type="repeat" description="ANK" evidence="7">
    <location>
        <begin position="1006"/>
        <end position="1038"/>
    </location>
</feature>
<dbReference type="EMBL" id="JBJQND010000006">
    <property type="protein sequence ID" value="KAL3874547.1"/>
    <property type="molecule type" value="Genomic_DNA"/>
</dbReference>
<feature type="region of interest" description="Disordered" evidence="10">
    <location>
        <begin position="310"/>
        <end position="618"/>
    </location>
</feature>
<feature type="domain" description="Ras-associating" evidence="12">
    <location>
        <begin position="1"/>
        <end position="82"/>
    </location>
</feature>
<dbReference type="SMART" id="SM00326">
    <property type="entry name" value="SH3"/>
    <property type="match status" value="1"/>
</dbReference>
<feature type="compositionally biased region" description="Basic and acidic residues" evidence="10">
    <location>
        <begin position="408"/>
        <end position="419"/>
    </location>
</feature>
<keyword evidence="3" id="KW-0053">Apoptosis</keyword>
<gene>
    <name evidence="13" type="ORF">ACJMK2_037540</name>
</gene>
<dbReference type="InterPro" id="IPR000159">
    <property type="entry name" value="RA_dom"/>
</dbReference>
<feature type="compositionally biased region" description="Polar residues" evidence="10">
    <location>
        <begin position="428"/>
        <end position="443"/>
    </location>
</feature>
<dbReference type="InterPro" id="IPR002110">
    <property type="entry name" value="Ankyrin_rpt"/>
</dbReference>
<feature type="compositionally biased region" description="Polar residues" evidence="10">
    <location>
        <begin position="536"/>
        <end position="558"/>
    </location>
</feature>
<dbReference type="AlphaFoldDB" id="A0ABD3WKP8"/>
<evidence type="ECO:0000256" key="5">
    <source>
        <dbReference type="ARBA" id="ARBA00023043"/>
    </source>
</evidence>
<feature type="compositionally biased region" description="Polar residues" evidence="10">
    <location>
        <begin position="935"/>
        <end position="949"/>
    </location>
</feature>
<evidence type="ECO:0008006" key="15">
    <source>
        <dbReference type="Google" id="ProtNLM"/>
    </source>
</evidence>
<sequence>MFILKVHVDDGQKTIDVPVTPETTCADVLECVKDPGEEHCYITELWRECERTILPLERPFDILQQWGEHRDEVKFFIRYRPPSALVPHAEDGRRSRQRNGMRDLSSVSSLESMLPGGVDLTLSELQDMAARQQQQIEAQQQILVAKEQRLKYLKQQEQKQQQLASENERIKKLREKVDAQEMKLKKLRALRGQVEQHKTSNENLNSELEAIKALFNEKEKEFAMAVTKVEEMTRQLEEIRSGKINANVRNQTAAAAELEKLKKELTMRNKLNEQQNQKLAQHRELLIKKREEVAKMDNRIQELQQRLKRKRAQQTQRNKQQINQQNLLNKVNLNRPPPTNIAAVEPYQQQVSKDKMEEENGATPGFAKQNPKYQSLPPSSKFPFLDKSKIEESSSKPRETNNNMIDPNGKKSDTDRQEDYSIPLVVSVDSNMGKQNGPSSGASFASERPAGTQNSVFPPSSGGQNYSQPSASSTQTLRYPPPVPSRSGLSHLTPRPFGSTYSTSILGNRPQINVPDEVRQGGSGQSSPASSDGSQKENSPSDANITSNDLQNKSSFSAKNKEQSPKPLPSKEAWGLNVAKASSEPPVLPSRPTGNNRPYPPFSEQLNINSTTPSTNQQIGRTVGSQNIPKGNQQIISPGSSIAQPVLNKFDNKDHAIEKSLASPDNIAKTNGASSISTTSTSTGGFSTLNHAAVLGSMGHKPVMPYRYAPKSVIANTYLGNKINSEVLEKYQQNVKNMYKEFDSSEKSQLEESSVDDSVKSVKIIGPIPNRTNSNFGESGSNHSSPLSSNSSASPSSPSAVAKYQQFDFPSSPPHADVASDKVSIKPNTPKHIRKRHSDSDNEDITKALNQYDQMQSANIVPVPAQENQLLTLEDKNGAIEIQATSFSDRIPETVLLDNKGNIIEVNDSSAGQSSKDSDSSSSSSSSSLSSSSSIQNRAPTVIEVQSDSSEIKKKTNLKSKNSKGSGCRVSFDPLALLLDASLEGELELVKRCAEKVENVSEPNDEGITALHNAICAGHYDIVTFLIEFGCDVNSPDSDGWTPLHCAASCNNLPMVKFLVEHGACIFATTISDHETAAEKCEEDEDGYDGCSEYLYSIQEKLGITNNGAVYAVFDYDAKNPDELLFKINDQLFVLRKGDDKEKEWWWAKKGDQEGYIPRNLLGMYPRVLPRVTESSEC</sequence>
<dbReference type="PROSITE" id="PS50297">
    <property type="entry name" value="ANK_REP_REGION"/>
    <property type="match status" value="2"/>
</dbReference>
<dbReference type="PANTHER" id="PTHR24131">
    <property type="entry name" value="APOPTOSIS-STIMULATING OF P53 PROTEIN"/>
    <property type="match status" value="1"/>
</dbReference>
<dbReference type="FunFam" id="1.25.40.20:FF:000008">
    <property type="entry name" value="Apoptosis-stimulating of p53 protein 2 isoform 1"/>
    <property type="match status" value="1"/>
</dbReference>
<dbReference type="SUPFAM" id="SSF54236">
    <property type="entry name" value="Ubiquitin-like"/>
    <property type="match status" value="1"/>
</dbReference>
<feature type="repeat" description="ANK" evidence="7">
    <location>
        <begin position="1039"/>
        <end position="1071"/>
    </location>
</feature>
<feature type="coiled-coil region" evidence="9">
    <location>
        <begin position="122"/>
        <end position="221"/>
    </location>
</feature>
<dbReference type="Proteomes" id="UP001634394">
    <property type="component" value="Unassembled WGS sequence"/>
</dbReference>
<dbReference type="GO" id="GO:0006915">
    <property type="term" value="P:apoptotic process"/>
    <property type="evidence" value="ECO:0007669"/>
    <property type="project" value="UniProtKB-KW"/>
</dbReference>
<feature type="region of interest" description="Disordered" evidence="10">
    <location>
        <begin position="87"/>
        <end position="112"/>
    </location>
</feature>
<feature type="domain" description="SH3" evidence="11">
    <location>
        <begin position="1105"/>
        <end position="1167"/>
    </location>
</feature>
<feature type="compositionally biased region" description="Low complexity" evidence="10">
    <location>
        <begin position="779"/>
        <end position="799"/>
    </location>
</feature>
<comment type="caution">
    <text evidence="13">The sequence shown here is derived from an EMBL/GenBank/DDBJ whole genome shotgun (WGS) entry which is preliminary data.</text>
</comment>
<keyword evidence="4" id="KW-0677">Repeat</keyword>
<dbReference type="InterPro" id="IPR048945">
    <property type="entry name" value="RASSF8/10_RA"/>
</dbReference>